<evidence type="ECO:0000256" key="8">
    <source>
        <dbReference type="ARBA" id="ARBA00022741"/>
    </source>
</evidence>
<keyword evidence="10 13" id="KW-0067">ATP-binding</keyword>
<protein>
    <recommendedName>
        <fullName evidence="4 13">Tetraacyldisaccharide 4'-kinase</fullName>
        <ecNumber evidence="3 13">2.7.1.130</ecNumber>
    </recommendedName>
    <alternativeName>
        <fullName evidence="12 13">Lipid A 4'-kinase</fullName>
    </alternativeName>
</protein>
<comment type="function">
    <text evidence="1 13">Transfers the gamma-phosphate of ATP to the 4'-position of a tetraacyldisaccharide 1-phosphate intermediate (termed DS-1-P) to form tetraacyldisaccharide 1,4'-bis-phosphate (lipid IVA).</text>
</comment>
<dbReference type="Proteomes" id="UP001597480">
    <property type="component" value="Unassembled WGS sequence"/>
</dbReference>
<sequence>MKILRKLLFPFSLLYLFVTAVRNFLFDKGVFKSYTFPVPVIAVGNLSTGGTGKSPQTEYLIRLLSEQYRVATLSRGYKRKSKGFILADQNSNAGILGDEPYQFYSKFPSIQVAVDADRKNGIEQLLSLNQKPEVILLDDAYQHRRVKAGFYILLTSYGDLYAEDYLLPAGNLRENRRGADRANYIVVTKCPSDLSKAEMETIKKKLKPKKSQKVFFTSIEYDEYVYSKEVSINIDDLSEQPKVLVAGIAKPKPFFNYLMEDYDEVMAFPDHHNFTENEITVLNKKAEDRRIVTTEKDYVRLVDKLPADRLFYLPIKSRLLNDKSDFDNTILDYVGKSTANR</sequence>
<gene>
    <name evidence="13 14" type="primary">lpxK</name>
    <name evidence="14" type="ORF">ACFSR3_03590</name>
</gene>
<keyword evidence="15" id="KW-1185">Reference proteome</keyword>
<comment type="catalytic activity">
    <reaction evidence="13">
        <text>a lipid A disaccharide + ATP = a lipid IVA + ADP + H(+)</text>
        <dbReference type="Rhea" id="RHEA:67840"/>
        <dbReference type="ChEBI" id="CHEBI:15378"/>
        <dbReference type="ChEBI" id="CHEBI:30616"/>
        <dbReference type="ChEBI" id="CHEBI:176343"/>
        <dbReference type="ChEBI" id="CHEBI:176425"/>
        <dbReference type="ChEBI" id="CHEBI:456216"/>
        <dbReference type="EC" id="2.7.1.130"/>
    </reaction>
</comment>
<accession>A0ABW5NS85</accession>
<reference evidence="15" key="1">
    <citation type="journal article" date="2019" name="Int. J. Syst. Evol. Microbiol.">
        <title>The Global Catalogue of Microorganisms (GCM) 10K type strain sequencing project: providing services to taxonomists for standard genome sequencing and annotation.</title>
        <authorList>
            <consortium name="The Broad Institute Genomics Platform"/>
            <consortium name="The Broad Institute Genome Sequencing Center for Infectious Disease"/>
            <person name="Wu L."/>
            <person name="Ma J."/>
        </authorList>
    </citation>
    <scope>NUCLEOTIDE SEQUENCE [LARGE SCALE GENOMIC DNA]</scope>
    <source>
        <strain evidence="15">KCTC 42107</strain>
    </source>
</reference>
<evidence type="ECO:0000256" key="2">
    <source>
        <dbReference type="ARBA" id="ARBA00004870"/>
    </source>
</evidence>
<dbReference type="NCBIfam" id="TIGR00682">
    <property type="entry name" value="lpxK"/>
    <property type="match status" value="1"/>
</dbReference>
<organism evidence="14 15">
    <name type="scientific">Flavobacterium suzhouense</name>
    <dbReference type="NCBI Taxonomy" id="1529638"/>
    <lineage>
        <taxon>Bacteria</taxon>
        <taxon>Pseudomonadati</taxon>
        <taxon>Bacteroidota</taxon>
        <taxon>Flavobacteriia</taxon>
        <taxon>Flavobacteriales</taxon>
        <taxon>Flavobacteriaceae</taxon>
        <taxon>Flavobacterium</taxon>
    </lineage>
</organism>
<evidence type="ECO:0000256" key="3">
    <source>
        <dbReference type="ARBA" id="ARBA00012071"/>
    </source>
</evidence>
<dbReference type="HAMAP" id="MF_00409">
    <property type="entry name" value="LpxK"/>
    <property type="match status" value="1"/>
</dbReference>
<dbReference type="PANTHER" id="PTHR42724">
    <property type="entry name" value="TETRAACYLDISACCHARIDE 4'-KINASE"/>
    <property type="match status" value="1"/>
</dbReference>
<keyword evidence="7 13" id="KW-0808">Transferase</keyword>
<evidence type="ECO:0000256" key="5">
    <source>
        <dbReference type="ARBA" id="ARBA00022516"/>
    </source>
</evidence>
<dbReference type="EC" id="2.7.1.130" evidence="3 13"/>
<evidence type="ECO:0000256" key="7">
    <source>
        <dbReference type="ARBA" id="ARBA00022679"/>
    </source>
</evidence>
<evidence type="ECO:0000256" key="6">
    <source>
        <dbReference type="ARBA" id="ARBA00022556"/>
    </source>
</evidence>
<evidence type="ECO:0000256" key="1">
    <source>
        <dbReference type="ARBA" id="ARBA00002274"/>
    </source>
</evidence>
<keyword evidence="9 13" id="KW-0418">Kinase</keyword>
<dbReference type="InterPro" id="IPR027417">
    <property type="entry name" value="P-loop_NTPase"/>
</dbReference>
<dbReference type="EMBL" id="JBHUMD010000005">
    <property type="protein sequence ID" value="MFD2601127.1"/>
    <property type="molecule type" value="Genomic_DNA"/>
</dbReference>
<dbReference type="Pfam" id="PF02606">
    <property type="entry name" value="LpxK"/>
    <property type="match status" value="1"/>
</dbReference>
<dbReference type="SUPFAM" id="SSF52540">
    <property type="entry name" value="P-loop containing nucleoside triphosphate hydrolases"/>
    <property type="match status" value="1"/>
</dbReference>
<keyword evidence="5 13" id="KW-0444">Lipid biosynthesis</keyword>
<evidence type="ECO:0000256" key="9">
    <source>
        <dbReference type="ARBA" id="ARBA00022777"/>
    </source>
</evidence>
<keyword evidence="8 13" id="KW-0547">Nucleotide-binding</keyword>
<evidence type="ECO:0000256" key="4">
    <source>
        <dbReference type="ARBA" id="ARBA00016436"/>
    </source>
</evidence>
<comment type="pathway">
    <text evidence="2 13">Glycolipid biosynthesis; lipid IV(A) biosynthesis; lipid IV(A) from (3R)-3-hydroxytetradecanoyl-[acyl-carrier-protein] and UDP-N-acetyl-alpha-D-glucosamine: step 6/6.</text>
</comment>
<evidence type="ECO:0000256" key="13">
    <source>
        <dbReference type="HAMAP-Rule" id="MF_00409"/>
    </source>
</evidence>
<evidence type="ECO:0000256" key="10">
    <source>
        <dbReference type="ARBA" id="ARBA00022840"/>
    </source>
</evidence>
<dbReference type="RefSeq" id="WP_379819755.1">
    <property type="nucleotide sequence ID" value="NZ_JBHUMD010000005.1"/>
</dbReference>
<evidence type="ECO:0000313" key="15">
    <source>
        <dbReference type="Proteomes" id="UP001597480"/>
    </source>
</evidence>
<name>A0ABW5NS85_9FLAO</name>
<dbReference type="PANTHER" id="PTHR42724:SF1">
    <property type="entry name" value="TETRAACYLDISACCHARIDE 4'-KINASE, MITOCHONDRIAL-RELATED"/>
    <property type="match status" value="1"/>
</dbReference>
<dbReference type="GO" id="GO:0009029">
    <property type="term" value="F:lipid-A 4'-kinase activity"/>
    <property type="evidence" value="ECO:0007669"/>
    <property type="project" value="UniProtKB-EC"/>
</dbReference>
<comment type="caution">
    <text evidence="13">Lacks conserved residue(s) required for the propagation of feature annotation.</text>
</comment>
<comment type="similarity">
    <text evidence="13">Belongs to the LpxK family.</text>
</comment>
<comment type="caution">
    <text evidence="14">The sequence shown here is derived from an EMBL/GenBank/DDBJ whole genome shotgun (WGS) entry which is preliminary data.</text>
</comment>
<evidence type="ECO:0000256" key="12">
    <source>
        <dbReference type="ARBA" id="ARBA00029757"/>
    </source>
</evidence>
<keyword evidence="11 13" id="KW-0443">Lipid metabolism</keyword>
<evidence type="ECO:0000313" key="14">
    <source>
        <dbReference type="EMBL" id="MFD2601127.1"/>
    </source>
</evidence>
<keyword evidence="6 13" id="KW-0441">Lipid A biosynthesis</keyword>
<evidence type="ECO:0000256" key="11">
    <source>
        <dbReference type="ARBA" id="ARBA00023098"/>
    </source>
</evidence>
<dbReference type="InterPro" id="IPR003758">
    <property type="entry name" value="LpxK"/>
</dbReference>
<proteinExistence type="inferred from homology"/>